<feature type="region of interest" description="Disordered" evidence="1">
    <location>
        <begin position="1"/>
        <end position="83"/>
    </location>
</feature>
<gene>
    <name evidence="2" type="ORF">T440DRAFT_354344</name>
</gene>
<keyword evidence="3" id="KW-1185">Reference proteome</keyword>
<feature type="compositionally biased region" description="Low complexity" evidence="1">
    <location>
        <begin position="32"/>
        <end position="42"/>
    </location>
</feature>
<evidence type="ECO:0000313" key="3">
    <source>
        <dbReference type="Proteomes" id="UP000799423"/>
    </source>
</evidence>
<sequence length="751" mass="85698">LVPSGSKGKEKAKTATAGDEDYDMEAAQAIIDADLSSGSSDSDAPRDEEEETKKMRKDAKRARKDKETDVEKAERRKLKSLKYQRTNTDIETLNEGIKGFMESRKARIPPVPRPAEVEKLWKGLYPRVKSWWQEGGKEIPRSHIPGIQKTQDRIKEYCKRVEREQAAEVKAAREKFNQKWPETKKSLRIAHPEKTGEEMVSIEAAARIALKEELGAWTLEQLQLKYRFPSDELHTQIQVLGDTMALCNELPSDEHMERKIADLQRAEQQENTESAKRGIREEIAQAKKDKEGNLRKRTKLLQGSLIFMDKLHNYGIPSSEVISTKANTSFFNYIKSSKGNEDLYRELQRELEKPTMEQLNTWEVAALPIYNIVELVKNEESMKTSDESNDIDTWIETIKVHNSKMQMTNKKRGIGEDVNTIPMSLIYQIRDDWRTDNDEQAQKDIDDLLTVLKSHKHAGTVVEAIETGVAPKLLTQSVPSSSGRVAKDSGASLSDMNTTQSQASVHTTRKESPVSTKPGTSHALDLNALLSYDINSFKPRKISTPSSDYENGETEFGPLVATRPCRTDNARFSRFFVNSGLEVEGYEYIKVIRGSELAPGAAEQLDDQKVVEFDLRQRKRDIKNKKHPIDKIGPVVLMEHSEGYKPTGKPRRMDLYIRITYCGKDDVDFLTRTEYTQLAGKKVAEQDCKAHLANHEQTRLHMEASRAQRRHPITRRTLTKHDFEKTPWLFPDDEKKLGFKGDHIDQESEDE</sequence>
<evidence type="ECO:0000313" key="2">
    <source>
        <dbReference type="EMBL" id="KAF2849428.1"/>
    </source>
</evidence>
<evidence type="ECO:0000256" key="1">
    <source>
        <dbReference type="SAM" id="MobiDB-lite"/>
    </source>
</evidence>
<feature type="compositionally biased region" description="Basic residues" evidence="1">
    <location>
        <begin position="54"/>
        <end position="63"/>
    </location>
</feature>
<name>A0A6A7B532_9PLEO</name>
<reference evidence="2" key="1">
    <citation type="submission" date="2020-01" db="EMBL/GenBank/DDBJ databases">
        <authorList>
            <consortium name="DOE Joint Genome Institute"/>
            <person name="Haridas S."/>
            <person name="Albert R."/>
            <person name="Binder M."/>
            <person name="Bloem J."/>
            <person name="Labutti K."/>
            <person name="Salamov A."/>
            <person name="Andreopoulos B."/>
            <person name="Baker S.E."/>
            <person name="Barry K."/>
            <person name="Bills G."/>
            <person name="Bluhm B.H."/>
            <person name="Cannon C."/>
            <person name="Castanera R."/>
            <person name="Culley D.E."/>
            <person name="Daum C."/>
            <person name="Ezra D."/>
            <person name="Gonzalez J.B."/>
            <person name="Henrissat B."/>
            <person name="Kuo A."/>
            <person name="Liang C."/>
            <person name="Lipzen A."/>
            <person name="Lutzoni F."/>
            <person name="Magnuson J."/>
            <person name="Mondo S."/>
            <person name="Nolan M."/>
            <person name="Ohm R."/>
            <person name="Pangilinan J."/>
            <person name="Park H.-J."/>
            <person name="Ramirez L."/>
            <person name="Alfaro M."/>
            <person name="Sun H."/>
            <person name="Tritt A."/>
            <person name="Yoshinaga Y."/>
            <person name="Zwiers L.-H."/>
            <person name="Turgeon B.G."/>
            <person name="Goodwin S.B."/>
            <person name="Spatafora J.W."/>
            <person name="Crous P.W."/>
            <person name="Grigoriev I.V."/>
        </authorList>
    </citation>
    <scope>NUCLEOTIDE SEQUENCE</scope>
    <source>
        <strain evidence="2">IPT5</strain>
    </source>
</reference>
<dbReference type="OrthoDB" id="3800332at2759"/>
<proteinExistence type="predicted"/>
<feature type="non-terminal residue" evidence="2">
    <location>
        <position position="1"/>
    </location>
</feature>
<feature type="non-terminal residue" evidence="2">
    <location>
        <position position="751"/>
    </location>
</feature>
<feature type="compositionally biased region" description="Basic and acidic residues" evidence="1">
    <location>
        <begin position="64"/>
        <end position="74"/>
    </location>
</feature>
<dbReference type="AlphaFoldDB" id="A0A6A7B532"/>
<accession>A0A6A7B532</accession>
<dbReference type="EMBL" id="MU006311">
    <property type="protein sequence ID" value="KAF2849428.1"/>
    <property type="molecule type" value="Genomic_DNA"/>
</dbReference>
<protein>
    <submittedName>
        <fullName evidence="2">Uncharacterized protein</fullName>
    </submittedName>
</protein>
<dbReference type="Proteomes" id="UP000799423">
    <property type="component" value="Unassembled WGS sequence"/>
</dbReference>
<organism evidence="2 3">
    <name type="scientific">Plenodomus tracheiphilus IPT5</name>
    <dbReference type="NCBI Taxonomy" id="1408161"/>
    <lineage>
        <taxon>Eukaryota</taxon>
        <taxon>Fungi</taxon>
        <taxon>Dikarya</taxon>
        <taxon>Ascomycota</taxon>
        <taxon>Pezizomycotina</taxon>
        <taxon>Dothideomycetes</taxon>
        <taxon>Pleosporomycetidae</taxon>
        <taxon>Pleosporales</taxon>
        <taxon>Pleosporineae</taxon>
        <taxon>Leptosphaeriaceae</taxon>
        <taxon>Plenodomus</taxon>
    </lineage>
</organism>
<feature type="compositionally biased region" description="Polar residues" evidence="1">
    <location>
        <begin position="491"/>
        <end position="506"/>
    </location>
</feature>
<feature type="region of interest" description="Disordered" evidence="1">
    <location>
        <begin position="478"/>
        <end position="520"/>
    </location>
</feature>